<comment type="caution">
    <text evidence="2">The sequence shown here is derived from an EMBL/GenBank/DDBJ whole genome shotgun (WGS) entry which is preliminary data.</text>
</comment>
<feature type="region of interest" description="Disordered" evidence="1">
    <location>
        <begin position="91"/>
        <end position="111"/>
    </location>
</feature>
<evidence type="ECO:0000313" key="3">
    <source>
        <dbReference type="Proteomes" id="UP000215563"/>
    </source>
</evidence>
<dbReference type="EMBL" id="NMQU01000031">
    <property type="protein sequence ID" value="OXM51904.1"/>
    <property type="molecule type" value="Genomic_DNA"/>
</dbReference>
<feature type="compositionally biased region" description="Basic and acidic residues" evidence="1">
    <location>
        <begin position="91"/>
        <end position="101"/>
    </location>
</feature>
<dbReference type="Pfam" id="PF14013">
    <property type="entry name" value="MT0933_antitox"/>
    <property type="match status" value="1"/>
</dbReference>
<dbReference type="Proteomes" id="UP000215563">
    <property type="component" value="Unassembled WGS sequence"/>
</dbReference>
<reference evidence="2 3" key="1">
    <citation type="submission" date="2017-07" db="EMBL/GenBank/DDBJ databases">
        <title>Amycolatopsis alba DSM 44262 Genome sequencing and assembly.</title>
        <authorList>
            <person name="Kaur N."/>
            <person name="Mayilraj S."/>
        </authorList>
    </citation>
    <scope>NUCLEOTIDE SEQUENCE [LARGE SCALE GENOMIC DNA]</scope>
    <source>
        <strain evidence="2 3">DSM 44262</strain>
    </source>
</reference>
<dbReference type="InterPro" id="IPR028037">
    <property type="entry name" value="Antitoxin_Rv0909/MT0933"/>
</dbReference>
<accession>A0A229RZX3</accession>
<evidence type="ECO:0000256" key="1">
    <source>
        <dbReference type="SAM" id="MobiDB-lite"/>
    </source>
</evidence>
<evidence type="ECO:0008006" key="4">
    <source>
        <dbReference type="Google" id="ProtNLM"/>
    </source>
</evidence>
<sequence>MTSIFAPVAGSAERWDHQRMSIVDKAKGLAAQAIHKAEEVAGEVREKAGPLAEKAGDVAAKGVTAASAGANKVTGGRFEDKIGQVTEKVEGVLHQDKKGEPGTEPGPAAKS</sequence>
<evidence type="ECO:0000313" key="2">
    <source>
        <dbReference type="EMBL" id="OXM51904.1"/>
    </source>
</evidence>
<protein>
    <recommendedName>
        <fullName evidence="4">Antitoxin</fullName>
    </recommendedName>
</protein>
<proteinExistence type="predicted"/>
<gene>
    <name evidence="2" type="ORF">CFP75_12075</name>
</gene>
<keyword evidence="3" id="KW-1185">Reference proteome</keyword>
<name>A0A229RZX3_AMYAL</name>
<organism evidence="2 3">
    <name type="scientific">Amycolatopsis alba DSM 44262</name>
    <dbReference type="NCBI Taxonomy" id="1125972"/>
    <lineage>
        <taxon>Bacteria</taxon>
        <taxon>Bacillati</taxon>
        <taxon>Actinomycetota</taxon>
        <taxon>Actinomycetes</taxon>
        <taxon>Pseudonocardiales</taxon>
        <taxon>Pseudonocardiaceae</taxon>
        <taxon>Amycolatopsis</taxon>
    </lineage>
</organism>
<dbReference type="AlphaFoldDB" id="A0A229RZX3"/>